<feature type="region of interest" description="Disordered" evidence="1">
    <location>
        <begin position="95"/>
        <end position="114"/>
    </location>
</feature>
<accession>F4PTB1</accession>
<evidence type="ECO:0000256" key="1">
    <source>
        <dbReference type="SAM" id="MobiDB-lite"/>
    </source>
</evidence>
<protein>
    <submittedName>
        <fullName evidence="2">Uncharacterized protein</fullName>
    </submittedName>
</protein>
<dbReference type="AlphaFoldDB" id="F4PTB1"/>
<evidence type="ECO:0000313" key="3">
    <source>
        <dbReference type="Proteomes" id="UP000007797"/>
    </source>
</evidence>
<proteinExistence type="predicted"/>
<organism evidence="2 3">
    <name type="scientific">Cavenderia fasciculata</name>
    <name type="common">Slime mold</name>
    <name type="synonym">Dictyostelium fasciculatum</name>
    <dbReference type="NCBI Taxonomy" id="261658"/>
    <lineage>
        <taxon>Eukaryota</taxon>
        <taxon>Amoebozoa</taxon>
        <taxon>Evosea</taxon>
        <taxon>Eumycetozoa</taxon>
        <taxon>Dictyostelia</taxon>
        <taxon>Acytosteliales</taxon>
        <taxon>Cavenderiaceae</taxon>
        <taxon>Cavenderia</taxon>
    </lineage>
</organism>
<keyword evidence="3" id="KW-1185">Reference proteome</keyword>
<dbReference type="OrthoDB" id="4851849at2759"/>
<dbReference type="GeneID" id="14873243"/>
<name>F4PTB1_CACFS</name>
<sequence>MSEAIITEGRRQNEVAKSQQSVTGNWVCQKRNYDKYECQHGHERYTLCAFHHNEGHDKTVSWMDCKECEEFSPVDYRDFATGKFNFTKMSKEVLATKNPGRKLQPPQPPEVVQQ</sequence>
<evidence type="ECO:0000313" key="2">
    <source>
        <dbReference type="EMBL" id="EGG20847.1"/>
    </source>
</evidence>
<reference evidence="3" key="1">
    <citation type="journal article" date="2011" name="Genome Res.">
        <title>Phylogeny-wide analysis of social amoeba genomes highlights ancient origins for complex intercellular communication.</title>
        <authorList>
            <person name="Heidel A.J."/>
            <person name="Lawal H.M."/>
            <person name="Felder M."/>
            <person name="Schilde C."/>
            <person name="Helps N.R."/>
            <person name="Tunggal B."/>
            <person name="Rivero F."/>
            <person name="John U."/>
            <person name="Schleicher M."/>
            <person name="Eichinger L."/>
            <person name="Platzer M."/>
            <person name="Noegel A.A."/>
            <person name="Schaap P."/>
            <person name="Gloeckner G."/>
        </authorList>
    </citation>
    <scope>NUCLEOTIDE SEQUENCE [LARGE SCALE GENOMIC DNA]</scope>
    <source>
        <strain evidence="3">SH3</strain>
    </source>
</reference>
<gene>
    <name evidence="2" type="ORF">DFA_00712</name>
</gene>
<dbReference type="KEGG" id="dfa:DFA_00712"/>
<dbReference type="Proteomes" id="UP000007797">
    <property type="component" value="Unassembled WGS sequence"/>
</dbReference>
<dbReference type="RefSeq" id="XP_004358697.1">
    <property type="nucleotide sequence ID" value="XM_004358640.1"/>
</dbReference>
<feature type="compositionally biased region" description="Pro residues" evidence="1">
    <location>
        <begin position="105"/>
        <end position="114"/>
    </location>
</feature>
<dbReference type="EMBL" id="GL883010">
    <property type="protein sequence ID" value="EGG20847.1"/>
    <property type="molecule type" value="Genomic_DNA"/>
</dbReference>